<sequence length="275" mass="30700">MGFNEEHQRSLLSCHSTEDDYSFPDEAMLELRRRVLKVEADSHRLPTFAKDLEYTHPIQRKAKALALKQQQAAVQPMPSGQQSNNNSQHTAPKEFKTLLSDTEKALDSILGKSDDGVLKPIPPHVQAADVRRLSVDELLSLRPSSAASTCSSSTSSGSFSPEKTGVECNNQADDPADDPEKPKLLSQDAQMLRTWLADIDPQRPGDYYAYAREFESQGFHALEDLAELDEDDVEQAMSEIGIAKFAHRARIRKAILRLRSDTFQNENSNSLMNSN</sequence>
<reference evidence="4" key="1">
    <citation type="journal article" date="2010" name="Genome Biol.">
        <title>Genome sequence of the necrotrophic plant pathogen Pythium ultimum reveals original pathogenicity mechanisms and effector repertoire.</title>
        <authorList>
            <person name="Levesque C.A."/>
            <person name="Brouwer H."/>
            <person name="Cano L."/>
            <person name="Hamilton J.P."/>
            <person name="Holt C."/>
            <person name="Huitema E."/>
            <person name="Raffaele S."/>
            <person name="Robideau G.P."/>
            <person name="Thines M."/>
            <person name="Win J."/>
            <person name="Zerillo M.M."/>
            <person name="Beakes G.W."/>
            <person name="Boore J.L."/>
            <person name="Busam D."/>
            <person name="Dumas B."/>
            <person name="Ferriera S."/>
            <person name="Fuerstenberg S.I."/>
            <person name="Gachon C.M."/>
            <person name="Gaulin E."/>
            <person name="Govers F."/>
            <person name="Grenville-Briggs L."/>
            <person name="Horner N."/>
            <person name="Hostetler J."/>
            <person name="Jiang R.H."/>
            <person name="Johnson J."/>
            <person name="Krajaejun T."/>
            <person name="Lin H."/>
            <person name="Meijer H.J."/>
            <person name="Moore B."/>
            <person name="Morris P."/>
            <person name="Phuntmart V."/>
            <person name="Puiu D."/>
            <person name="Shetty J."/>
            <person name="Stajich J.E."/>
            <person name="Tripathy S."/>
            <person name="Wawra S."/>
            <person name="van West P."/>
            <person name="Whitty B.R."/>
            <person name="Coutinho P.M."/>
            <person name="Henrissat B."/>
            <person name="Martin F."/>
            <person name="Thomas P.D."/>
            <person name="Tyler B.M."/>
            <person name="De Vries R.P."/>
            <person name="Kamoun S."/>
            <person name="Yandell M."/>
            <person name="Tisserat N."/>
            <person name="Buell C.R."/>
        </authorList>
    </citation>
    <scope>NUCLEOTIDE SEQUENCE</scope>
    <source>
        <strain evidence="4">DAOM:BR144</strain>
    </source>
</reference>
<dbReference type="InterPro" id="IPR013761">
    <property type="entry name" value="SAM/pointed_sf"/>
</dbReference>
<dbReference type="HOGENOM" id="CLU_078102_0_0_1"/>
<evidence type="ECO:0000313" key="4">
    <source>
        <dbReference type="Proteomes" id="UP000019132"/>
    </source>
</evidence>
<dbReference type="InParanoid" id="K3WVP7"/>
<feature type="region of interest" description="Disordered" evidence="1">
    <location>
        <begin position="144"/>
        <end position="182"/>
    </location>
</feature>
<accession>K3WVP7</accession>
<dbReference type="VEuPathDB" id="FungiDB:PYU1_G009027"/>
<dbReference type="Pfam" id="PF00536">
    <property type="entry name" value="SAM_1"/>
    <property type="match status" value="1"/>
</dbReference>
<protein>
    <recommendedName>
        <fullName evidence="2">SAM domain-containing protein</fullName>
    </recommendedName>
</protein>
<feature type="region of interest" description="Disordered" evidence="1">
    <location>
        <begin position="69"/>
        <end position="90"/>
    </location>
</feature>
<dbReference type="Proteomes" id="UP000019132">
    <property type="component" value="Unassembled WGS sequence"/>
</dbReference>
<reference evidence="4" key="2">
    <citation type="submission" date="2010-04" db="EMBL/GenBank/DDBJ databases">
        <authorList>
            <person name="Buell R."/>
            <person name="Hamilton J."/>
            <person name="Hostetler J."/>
        </authorList>
    </citation>
    <scope>NUCLEOTIDE SEQUENCE [LARGE SCALE GENOMIC DNA]</scope>
    <source>
        <strain evidence="4">DAOM:BR144</strain>
    </source>
</reference>
<evidence type="ECO:0000313" key="3">
    <source>
        <dbReference type="EnsemblProtists" id="PYU1_T009045"/>
    </source>
</evidence>
<dbReference type="SMART" id="SM00454">
    <property type="entry name" value="SAM"/>
    <property type="match status" value="1"/>
</dbReference>
<feature type="domain" description="SAM" evidence="2">
    <location>
        <begin position="187"/>
        <end position="261"/>
    </location>
</feature>
<dbReference type="EnsemblProtists" id="PYU1_T009045">
    <property type="protein sequence ID" value="PYU1_T009045"/>
    <property type="gene ID" value="PYU1_G009027"/>
</dbReference>
<name>K3WVP7_GLOUD</name>
<dbReference type="Gene3D" id="1.10.150.50">
    <property type="entry name" value="Transcription Factor, Ets-1"/>
    <property type="match status" value="1"/>
</dbReference>
<keyword evidence="4" id="KW-1185">Reference proteome</keyword>
<proteinExistence type="predicted"/>
<evidence type="ECO:0000256" key="1">
    <source>
        <dbReference type="SAM" id="MobiDB-lite"/>
    </source>
</evidence>
<dbReference type="eggNOG" id="ENOG502S8FD">
    <property type="taxonomic scope" value="Eukaryota"/>
</dbReference>
<feature type="compositionally biased region" description="Low complexity" evidence="1">
    <location>
        <begin position="144"/>
        <end position="160"/>
    </location>
</feature>
<dbReference type="PROSITE" id="PS50105">
    <property type="entry name" value="SAM_DOMAIN"/>
    <property type="match status" value="1"/>
</dbReference>
<dbReference type="InterPro" id="IPR001660">
    <property type="entry name" value="SAM"/>
</dbReference>
<dbReference type="OMA" id="AYAREFE"/>
<organism evidence="3 4">
    <name type="scientific">Globisporangium ultimum (strain ATCC 200006 / CBS 805.95 / DAOM BR144)</name>
    <name type="common">Pythium ultimum</name>
    <dbReference type="NCBI Taxonomy" id="431595"/>
    <lineage>
        <taxon>Eukaryota</taxon>
        <taxon>Sar</taxon>
        <taxon>Stramenopiles</taxon>
        <taxon>Oomycota</taxon>
        <taxon>Peronosporomycetes</taxon>
        <taxon>Pythiales</taxon>
        <taxon>Pythiaceae</taxon>
        <taxon>Globisporangium</taxon>
    </lineage>
</organism>
<feature type="compositionally biased region" description="Polar residues" evidence="1">
    <location>
        <begin position="78"/>
        <end position="90"/>
    </location>
</feature>
<dbReference type="AlphaFoldDB" id="K3WVP7"/>
<dbReference type="SUPFAM" id="SSF47769">
    <property type="entry name" value="SAM/Pointed domain"/>
    <property type="match status" value="1"/>
</dbReference>
<reference evidence="3" key="3">
    <citation type="submission" date="2015-02" db="UniProtKB">
        <authorList>
            <consortium name="EnsemblProtists"/>
        </authorList>
    </citation>
    <scope>IDENTIFICATION</scope>
    <source>
        <strain evidence="3">DAOM BR144</strain>
    </source>
</reference>
<evidence type="ECO:0000259" key="2">
    <source>
        <dbReference type="PROSITE" id="PS50105"/>
    </source>
</evidence>
<dbReference type="CDD" id="cd09487">
    <property type="entry name" value="SAM_superfamily"/>
    <property type="match status" value="1"/>
</dbReference>
<dbReference type="EMBL" id="GL376599">
    <property type="status" value="NOT_ANNOTATED_CDS"/>
    <property type="molecule type" value="Genomic_DNA"/>
</dbReference>